<evidence type="ECO:0000256" key="5">
    <source>
        <dbReference type="ARBA" id="ARBA00015938"/>
    </source>
</evidence>
<sequence>MTVMPDSAAAHFPKSWGAEPLHDGRWCFSLWAPDAAKVEVELGSTATALESEADGWWSIETEAAAGQAYRFVVDGKAYPDPAARAQEGDVHGPSLLVDPTAYAWETEWSGLPWSEAVVYELHLGTFTQEGTFAAATRELHRLRALGITLVELLPIAQFDGNHGWGYDGVLPYAPHKVYGSPDDLRRFVDHAHALGMGVLLDVVYNHLGPSGNYLPAWCPSFFHPERSSPWGQGIAYEARPVRDYFIENALTWLTEYRLDGLRLDAVHAIEDHSPVHFLDELGERVRREDWGRPIHLVTEDERNLVRYFAVDAAFDATWNDDWHHAFHCLLTGEDEAYYAPFAVDPLADIAIALRDGYVEQGQDRMAGAEPRGEPSGELPRTAFVNFLGNHDQVGNRARGERLHQLTQDRTALRVATAMTVLAPFVPMIFMGDEFLTDAPFLFFADFSGELAEAVRKGRAEEFAQFKAFGGEVPDPISPATFAASKIASPARDDQREHEAFLRELLAFRRAHVAPLLAENPSPHGTVERDGAFLRATWDFGATRLSLHARLGEGRFEAHEDPLVSIASPESPFAFSAALLPDQQP</sequence>
<dbReference type="EC" id="3.2.1.141" evidence="4 13"/>
<protein>
    <recommendedName>
        <fullName evidence="5 13">Malto-oligosyltrehalose trehalohydrolase</fullName>
        <shortName evidence="14">MTHase</shortName>
        <ecNumber evidence="4 13">3.2.1.141</ecNumber>
    </recommendedName>
    <alternativeName>
        <fullName evidence="11 14">4-alpha-D-((1-&gt;4)-alpha-D-glucano)trehalose trehalohydrolase</fullName>
    </alternativeName>
    <alternativeName>
        <fullName evidence="10 14">Maltooligosyl trehalose trehalohydrolase</fullName>
    </alternativeName>
</protein>
<dbReference type="GO" id="GO:0005737">
    <property type="term" value="C:cytoplasm"/>
    <property type="evidence" value="ECO:0007669"/>
    <property type="project" value="UniProtKB-SubCell"/>
</dbReference>
<feature type="active site" description="Nucleophile" evidence="15">
    <location>
        <position position="264"/>
    </location>
</feature>
<feature type="binding site" evidence="16">
    <location>
        <begin position="320"/>
        <end position="324"/>
    </location>
    <ligand>
        <name>substrate</name>
    </ligand>
</feature>
<evidence type="ECO:0000256" key="8">
    <source>
        <dbReference type="ARBA" id="ARBA00023277"/>
    </source>
</evidence>
<dbReference type="PANTHER" id="PTHR43651:SF11">
    <property type="entry name" value="MALTO-OLIGOSYLTREHALOSE TREHALOHYDROLASE"/>
    <property type="match status" value="1"/>
</dbReference>
<evidence type="ECO:0000256" key="14">
    <source>
        <dbReference type="PIRNR" id="PIRNR006337"/>
    </source>
</evidence>
<dbReference type="Gene3D" id="1.10.10.760">
    <property type="entry name" value="E-set domains of sugar-utilizing enzymes"/>
    <property type="match status" value="1"/>
</dbReference>
<evidence type="ECO:0000256" key="17">
    <source>
        <dbReference type="PIRSR" id="PIRSR006337-3"/>
    </source>
</evidence>
<feature type="site" description="Transition state stabilizer" evidence="17">
    <location>
        <position position="391"/>
    </location>
</feature>
<dbReference type="EMBL" id="ATHL01000101">
    <property type="protein sequence ID" value="EQB11586.1"/>
    <property type="molecule type" value="Genomic_DNA"/>
</dbReference>
<dbReference type="CDD" id="cd11325">
    <property type="entry name" value="AmyAc_GTHase"/>
    <property type="match status" value="1"/>
</dbReference>
<dbReference type="Proteomes" id="UP000015527">
    <property type="component" value="Unassembled WGS sequence"/>
</dbReference>
<evidence type="ECO:0000313" key="19">
    <source>
        <dbReference type="EMBL" id="EQB11586.1"/>
    </source>
</evidence>
<reference evidence="19 20" key="1">
    <citation type="journal article" date="2013" name="Genome Announc.">
        <title>Genome Sequence of Novosphingobium lindaniclasticum LE124T, Isolated from a Hexachlorocyclohexane Dumpsite.</title>
        <authorList>
            <person name="Saxena A."/>
            <person name="Nayyar N."/>
            <person name="Sangwan N."/>
            <person name="Kumari R."/>
            <person name="Khurana J.P."/>
            <person name="Lal R."/>
        </authorList>
    </citation>
    <scope>NUCLEOTIDE SEQUENCE [LARGE SCALE GENOMIC DNA]</scope>
    <source>
        <strain evidence="19 20">LE124</strain>
    </source>
</reference>
<evidence type="ECO:0000256" key="2">
    <source>
        <dbReference type="ARBA" id="ARBA00005199"/>
    </source>
</evidence>
<comment type="similarity">
    <text evidence="3 14">Belongs to the glycosyl hydrolase 13 family.</text>
</comment>
<dbReference type="Gene3D" id="2.60.40.10">
    <property type="entry name" value="Immunoglobulins"/>
    <property type="match status" value="1"/>
</dbReference>
<evidence type="ECO:0000256" key="3">
    <source>
        <dbReference type="ARBA" id="ARBA00008061"/>
    </source>
</evidence>
<dbReference type="AlphaFoldDB" id="T0H5G4"/>
<feature type="binding site" evidence="16">
    <location>
        <begin position="262"/>
        <end position="267"/>
    </location>
    <ligand>
        <name>substrate</name>
    </ligand>
</feature>
<dbReference type="InterPro" id="IPR017853">
    <property type="entry name" value="GH"/>
</dbReference>
<evidence type="ECO:0000256" key="12">
    <source>
        <dbReference type="ARBA" id="ARBA00034013"/>
    </source>
</evidence>
<proteinExistence type="inferred from homology"/>
<gene>
    <name evidence="19" type="ORF">L284_16375</name>
</gene>
<evidence type="ECO:0000256" key="6">
    <source>
        <dbReference type="ARBA" id="ARBA00022490"/>
    </source>
</evidence>
<name>T0H5G4_9SPHN</name>
<dbReference type="SUPFAM" id="SSF51445">
    <property type="entry name" value="(Trans)glycosidases"/>
    <property type="match status" value="1"/>
</dbReference>
<evidence type="ECO:0000256" key="4">
    <source>
        <dbReference type="ARBA" id="ARBA00012268"/>
    </source>
</evidence>
<dbReference type="InterPro" id="IPR044901">
    <property type="entry name" value="Trehalose_TreZ_E-set_sf"/>
</dbReference>
<comment type="catalytic activity">
    <reaction evidence="12 14">
        <text>hydrolysis of (1-&gt;4)-alpha-D-glucosidic linkage in 4-alpha-D-[(1-&gt;4)-alpha-D-glucanosyl]n trehalose to yield trehalose and (1-&gt;4)-alpha-D-glucan.</text>
        <dbReference type="EC" id="3.2.1.141"/>
    </reaction>
</comment>
<dbReference type="GO" id="GO:0005992">
    <property type="term" value="P:trehalose biosynthetic process"/>
    <property type="evidence" value="ECO:0007669"/>
    <property type="project" value="UniProtKB-UniRule"/>
</dbReference>
<keyword evidence="6" id="KW-0963">Cytoplasm</keyword>
<dbReference type="UniPathway" id="UPA00299"/>
<keyword evidence="7 14" id="KW-0378">Hydrolase</keyword>
<feature type="binding site" evidence="16">
    <location>
        <begin position="390"/>
        <end position="395"/>
    </location>
    <ligand>
        <name>substrate</name>
    </ligand>
</feature>
<accession>T0H5G4</accession>
<dbReference type="Pfam" id="PF00128">
    <property type="entry name" value="Alpha-amylase"/>
    <property type="match status" value="1"/>
</dbReference>
<evidence type="ECO:0000256" key="13">
    <source>
        <dbReference type="NCBIfam" id="TIGR02402"/>
    </source>
</evidence>
<dbReference type="InterPro" id="IPR006047">
    <property type="entry name" value="GH13_cat_dom"/>
</dbReference>
<dbReference type="InterPro" id="IPR014756">
    <property type="entry name" value="Ig_E-set"/>
</dbReference>
<evidence type="ECO:0000313" key="20">
    <source>
        <dbReference type="Proteomes" id="UP000015527"/>
    </source>
</evidence>
<evidence type="ECO:0000256" key="9">
    <source>
        <dbReference type="ARBA" id="ARBA00023295"/>
    </source>
</evidence>
<keyword evidence="20" id="KW-1185">Reference proteome</keyword>
<dbReference type="PANTHER" id="PTHR43651">
    <property type="entry name" value="1,4-ALPHA-GLUCAN-BRANCHING ENZYME"/>
    <property type="match status" value="1"/>
</dbReference>
<organism evidence="19 20">
    <name type="scientific">Novosphingobium lindaniclasticum LE124</name>
    <dbReference type="NCBI Taxonomy" id="1096930"/>
    <lineage>
        <taxon>Bacteria</taxon>
        <taxon>Pseudomonadati</taxon>
        <taxon>Pseudomonadota</taxon>
        <taxon>Alphaproteobacteria</taxon>
        <taxon>Sphingomonadales</taxon>
        <taxon>Sphingomonadaceae</taxon>
        <taxon>Novosphingobium</taxon>
    </lineage>
</organism>
<evidence type="ECO:0000256" key="1">
    <source>
        <dbReference type="ARBA" id="ARBA00004496"/>
    </source>
</evidence>
<keyword evidence="8" id="KW-0119">Carbohydrate metabolism</keyword>
<evidence type="ECO:0000256" key="11">
    <source>
        <dbReference type="ARBA" id="ARBA00033284"/>
    </source>
</evidence>
<evidence type="ECO:0000256" key="7">
    <source>
        <dbReference type="ARBA" id="ARBA00022801"/>
    </source>
</evidence>
<dbReference type="InterPro" id="IPR012768">
    <property type="entry name" value="Trehalose_TreZ"/>
</dbReference>
<comment type="caution">
    <text evidence="19">The sequence shown here is derived from an EMBL/GenBank/DDBJ whole genome shotgun (WGS) entry which is preliminary data.</text>
</comment>
<comment type="pathway">
    <text evidence="2 14">Glycan biosynthesis; trehalose biosynthesis.</text>
</comment>
<evidence type="ECO:0000256" key="10">
    <source>
        <dbReference type="ARBA" id="ARBA00032057"/>
    </source>
</evidence>
<keyword evidence="9 14" id="KW-0326">Glycosidase</keyword>
<dbReference type="PATRIC" id="fig|1096930.3.peg.3249"/>
<dbReference type="SUPFAM" id="SSF81296">
    <property type="entry name" value="E set domains"/>
    <property type="match status" value="1"/>
</dbReference>
<dbReference type="GO" id="GO:0033942">
    <property type="term" value="F:4-alpha-D-(1-&gt;4)-alpha-D-glucanotrehalose trehalohydrolase activity"/>
    <property type="evidence" value="ECO:0007669"/>
    <property type="project" value="UniProtKB-EC"/>
</dbReference>
<dbReference type="eggNOG" id="COG0296">
    <property type="taxonomic scope" value="Bacteria"/>
</dbReference>
<evidence type="ECO:0000256" key="15">
    <source>
        <dbReference type="PIRSR" id="PIRSR006337-1"/>
    </source>
</evidence>
<dbReference type="InterPro" id="IPR013783">
    <property type="entry name" value="Ig-like_fold"/>
</dbReference>
<dbReference type="CDD" id="cd02853">
    <property type="entry name" value="E_set_MTHase_like_N"/>
    <property type="match status" value="1"/>
</dbReference>
<dbReference type="NCBIfam" id="TIGR02402">
    <property type="entry name" value="trehalose_TreZ"/>
    <property type="match status" value="1"/>
</dbReference>
<evidence type="ECO:0000259" key="18">
    <source>
        <dbReference type="SMART" id="SM00642"/>
    </source>
</evidence>
<dbReference type="PIRSF" id="PIRSF006337">
    <property type="entry name" value="Trehalose_TreZ"/>
    <property type="match status" value="1"/>
</dbReference>
<feature type="domain" description="Glycosyl hydrolase family 13 catalytic" evidence="18">
    <location>
        <begin position="120"/>
        <end position="458"/>
    </location>
</feature>
<dbReference type="Gene3D" id="3.20.20.80">
    <property type="entry name" value="Glycosidases"/>
    <property type="match status" value="1"/>
</dbReference>
<dbReference type="SMART" id="SM00642">
    <property type="entry name" value="Aamy"/>
    <property type="match status" value="1"/>
</dbReference>
<evidence type="ECO:0000256" key="16">
    <source>
        <dbReference type="PIRSR" id="PIRSR006337-2"/>
    </source>
</evidence>
<comment type="subcellular location">
    <subcellularLocation>
        <location evidence="1 15">Cytoplasm</location>
    </subcellularLocation>
</comment>
<feature type="active site" description="Proton donor" evidence="15">
    <location>
        <position position="299"/>
    </location>
</feature>